<keyword evidence="1" id="KW-0472">Membrane</keyword>
<accession>A0ABT8RH28</accession>
<proteinExistence type="predicted"/>
<keyword evidence="1" id="KW-1133">Transmembrane helix</keyword>
<feature type="transmembrane region" description="Helical" evidence="1">
    <location>
        <begin position="138"/>
        <end position="161"/>
    </location>
</feature>
<sequence>MQIIYYTPTERMKNGITIRVKAGVVVGTLDILAAFLHYFISTGETRVSNVLKFIASGIFGNQAFAQGNTMVVAGLFFHYLIAFAFTLFFFWVYPKINLFSKSTILTGILYGIFIWLVMNLVVVPLSNTPSQPFTLLNTLINALILIACMGIPLSLMAHSFYKKGNQSTPKLTSNK</sequence>
<dbReference type="EMBL" id="JAUKPO010000057">
    <property type="protein sequence ID" value="MDO1451395.1"/>
    <property type="molecule type" value="Genomic_DNA"/>
</dbReference>
<dbReference type="RefSeq" id="WP_302042193.1">
    <property type="nucleotide sequence ID" value="NZ_JAUKPO010000057.1"/>
</dbReference>
<reference evidence="2" key="1">
    <citation type="submission" date="2023-07" db="EMBL/GenBank/DDBJ databases">
        <title>The genome sequence of Rhodocytophaga aerolata KACC 12507.</title>
        <authorList>
            <person name="Zhang X."/>
        </authorList>
    </citation>
    <scope>NUCLEOTIDE SEQUENCE</scope>
    <source>
        <strain evidence="2">KACC 12507</strain>
    </source>
</reference>
<keyword evidence="1" id="KW-0812">Transmembrane</keyword>
<evidence type="ECO:0000313" key="3">
    <source>
        <dbReference type="Proteomes" id="UP001168528"/>
    </source>
</evidence>
<feature type="transmembrane region" description="Helical" evidence="1">
    <location>
        <begin position="104"/>
        <end position="126"/>
    </location>
</feature>
<gene>
    <name evidence="2" type="ORF">Q0590_34285</name>
</gene>
<feature type="transmembrane region" description="Helical" evidence="1">
    <location>
        <begin position="20"/>
        <end position="40"/>
    </location>
</feature>
<evidence type="ECO:0000313" key="2">
    <source>
        <dbReference type="EMBL" id="MDO1451395.1"/>
    </source>
</evidence>
<name>A0ABT8RH28_9BACT</name>
<comment type="caution">
    <text evidence="2">The sequence shown here is derived from an EMBL/GenBank/DDBJ whole genome shotgun (WGS) entry which is preliminary data.</text>
</comment>
<evidence type="ECO:0000256" key="1">
    <source>
        <dbReference type="SAM" id="Phobius"/>
    </source>
</evidence>
<protein>
    <submittedName>
        <fullName evidence="2">DUF1440 domain-containing protein</fullName>
    </submittedName>
</protein>
<dbReference type="Proteomes" id="UP001168528">
    <property type="component" value="Unassembled WGS sequence"/>
</dbReference>
<organism evidence="2 3">
    <name type="scientific">Rhodocytophaga aerolata</name>
    <dbReference type="NCBI Taxonomy" id="455078"/>
    <lineage>
        <taxon>Bacteria</taxon>
        <taxon>Pseudomonadati</taxon>
        <taxon>Bacteroidota</taxon>
        <taxon>Cytophagia</taxon>
        <taxon>Cytophagales</taxon>
        <taxon>Rhodocytophagaceae</taxon>
        <taxon>Rhodocytophaga</taxon>
    </lineage>
</organism>
<keyword evidence="3" id="KW-1185">Reference proteome</keyword>
<feature type="transmembrane region" description="Helical" evidence="1">
    <location>
        <begin position="70"/>
        <end position="92"/>
    </location>
</feature>